<dbReference type="Proteomes" id="UP000215002">
    <property type="component" value="Chromosome"/>
</dbReference>
<dbReference type="GO" id="GO:0000049">
    <property type="term" value="F:tRNA binding"/>
    <property type="evidence" value="ECO:0007669"/>
    <property type="project" value="UniProtKB-UniRule"/>
</dbReference>
<dbReference type="Gene3D" id="2.40.50.140">
    <property type="entry name" value="Nucleic acid-binding proteins"/>
    <property type="match status" value="1"/>
</dbReference>
<dbReference type="CDD" id="cd02798">
    <property type="entry name" value="tRNA_bind_CsaA"/>
    <property type="match status" value="1"/>
</dbReference>
<organism evidence="5 6">
    <name type="scientific">Mucilaginibacter xinganensis</name>
    <dbReference type="NCBI Taxonomy" id="1234841"/>
    <lineage>
        <taxon>Bacteria</taxon>
        <taxon>Pseudomonadati</taxon>
        <taxon>Bacteroidota</taxon>
        <taxon>Sphingobacteriia</taxon>
        <taxon>Sphingobacteriales</taxon>
        <taxon>Sphingobacteriaceae</taxon>
        <taxon>Mucilaginibacter</taxon>
    </lineage>
</organism>
<sequence length="124" mass="13756">MNGAFVPCLYLCSMETITWQDFEKVELHAGTIVEVADFPEARKPAYKIKADFGPHGIKWSSAQITKHYTKDELPGRQIIGVINFPKKQIANFMSEFLVTGFADENGDIVLAAVDKPVPNGSKLI</sequence>
<evidence type="ECO:0000259" key="4">
    <source>
        <dbReference type="PROSITE" id="PS50886"/>
    </source>
</evidence>
<dbReference type="InterPro" id="IPR012340">
    <property type="entry name" value="NA-bd_OB-fold"/>
</dbReference>
<keyword evidence="2 3" id="KW-0694">RNA-binding</keyword>
<name>A0A223NRY8_9SPHI</name>
<keyword evidence="6" id="KW-1185">Reference proteome</keyword>
<dbReference type="PANTHER" id="PTHR11586">
    <property type="entry name" value="TRNA-AMINOACYLATION COFACTOR ARC1 FAMILY MEMBER"/>
    <property type="match status" value="1"/>
</dbReference>
<evidence type="ECO:0000256" key="3">
    <source>
        <dbReference type="PROSITE-ProRule" id="PRU00209"/>
    </source>
</evidence>
<evidence type="ECO:0000256" key="1">
    <source>
        <dbReference type="ARBA" id="ARBA00022555"/>
    </source>
</evidence>
<evidence type="ECO:0000256" key="2">
    <source>
        <dbReference type="ARBA" id="ARBA00022884"/>
    </source>
</evidence>
<dbReference type="AlphaFoldDB" id="A0A223NRY8"/>
<dbReference type="KEGG" id="muc:MuYL_0358"/>
<dbReference type="InterPro" id="IPR008231">
    <property type="entry name" value="CsaA"/>
</dbReference>
<gene>
    <name evidence="5" type="ORF">MuYL_0358</name>
</gene>
<dbReference type="PROSITE" id="PS50886">
    <property type="entry name" value="TRBD"/>
    <property type="match status" value="1"/>
</dbReference>
<dbReference type="InterPro" id="IPR002547">
    <property type="entry name" value="tRNA-bd_dom"/>
</dbReference>
<accession>A0A223NRY8</accession>
<dbReference type="NCBIfam" id="TIGR02222">
    <property type="entry name" value="chap_CsaA"/>
    <property type="match status" value="1"/>
</dbReference>
<dbReference type="PANTHER" id="PTHR11586:SF37">
    <property type="entry name" value="TRNA-BINDING DOMAIN-CONTAINING PROTEIN"/>
    <property type="match status" value="1"/>
</dbReference>
<dbReference type="FunFam" id="2.40.50.140:FF:000165">
    <property type="entry name" value="Chaperone CsaA"/>
    <property type="match status" value="1"/>
</dbReference>
<dbReference type="EMBL" id="CP022743">
    <property type="protein sequence ID" value="ASU32261.1"/>
    <property type="molecule type" value="Genomic_DNA"/>
</dbReference>
<dbReference type="InterPro" id="IPR051270">
    <property type="entry name" value="Tyrosine-tRNA_ligase_regulator"/>
</dbReference>
<dbReference type="NCBIfam" id="NF007495">
    <property type="entry name" value="PRK10089.1-4"/>
    <property type="match status" value="1"/>
</dbReference>
<reference evidence="5 6" key="1">
    <citation type="submission" date="2017-08" db="EMBL/GenBank/DDBJ databases">
        <title>Complete genome sequence of Mucilaginibacter sp. strain BJC16-A31.</title>
        <authorList>
            <consortium name="Henan University of Science and Technology"/>
            <person name="You X."/>
        </authorList>
    </citation>
    <scope>NUCLEOTIDE SEQUENCE [LARGE SCALE GENOMIC DNA]</scope>
    <source>
        <strain evidence="5 6">BJC16-A31</strain>
    </source>
</reference>
<dbReference type="SUPFAM" id="SSF50249">
    <property type="entry name" value="Nucleic acid-binding proteins"/>
    <property type="match status" value="1"/>
</dbReference>
<dbReference type="Pfam" id="PF01588">
    <property type="entry name" value="tRNA_bind"/>
    <property type="match status" value="1"/>
</dbReference>
<proteinExistence type="predicted"/>
<dbReference type="NCBIfam" id="NF007494">
    <property type="entry name" value="PRK10089.1-3"/>
    <property type="match status" value="1"/>
</dbReference>
<feature type="domain" description="TRNA-binding" evidence="4">
    <location>
        <begin position="21"/>
        <end position="124"/>
    </location>
</feature>
<evidence type="ECO:0000313" key="5">
    <source>
        <dbReference type="EMBL" id="ASU32261.1"/>
    </source>
</evidence>
<protein>
    <submittedName>
        <fullName evidence="5">tRNA-binding protein</fullName>
    </submittedName>
</protein>
<keyword evidence="1 3" id="KW-0820">tRNA-binding</keyword>
<evidence type="ECO:0000313" key="6">
    <source>
        <dbReference type="Proteomes" id="UP000215002"/>
    </source>
</evidence>